<accession>A0A931A2B8</accession>
<keyword evidence="2" id="KW-1185">Reference proteome</keyword>
<proteinExistence type="predicted"/>
<sequence length="153" mass="16407">MRIHTYSAADSAVLTHSEVSPGTRMRELLTLEADDIAYRLDEEVELDIDATVAEIFGDKPGHVIVHPCRAIAVTVSYAGSQVRITTAPSTRLKRVRAKAIAEFELSDTDAADLVLRLPGSTDDLPATSPIGVYAPKGTCTAALDLVHLVRPQG</sequence>
<dbReference type="RefSeq" id="WP_195893920.1">
    <property type="nucleotide sequence ID" value="NZ_JADOGI010000007.1"/>
</dbReference>
<comment type="caution">
    <text evidence="1">The sequence shown here is derived from an EMBL/GenBank/DDBJ whole genome shotgun (WGS) entry which is preliminary data.</text>
</comment>
<gene>
    <name evidence="1" type="ORF">ITP53_04085</name>
</gene>
<dbReference type="Proteomes" id="UP000605361">
    <property type="component" value="Unassembled WGS sequence"/>
</dbReference>
<protein>
    <submittedName>
        <fullName evidence="1">Uncharacterized protein</fullName>
    </submittedName>
</protein>
<organism evidence="1 2">
    <name type="scientific">Nonomuraea cypriaca</name>
    <dbReference type="NCBI Taxonomy" id="1187855"/>
    <lineage>
        <taxon>Bacteria</taxon>
        <taxon>Bacillati</taxon>
        <taxon>Actinomycetota</taxon>
        <taxon>Actinomycetes</taxon>
        <taxon>Streptosporangiales</taxon>
        <taxon>Streptosporangiaceae</taxon>
        <taxon>Nonomuraea</taxon>
    </lineage>
</organism>
<dbReference type="EMBL" id="JADOGI010000007">
    <property type="protein sequence ID" value="MBF8184931.1"/>
    <property type="molecule type" value="Genomic_DNA"/>
</dbReference>
<evidence type="ECO:0000313" key="1">
    <source>
        <dbReference type="EMBL" id="MBF8184931.1"/>
    </source>
</evidence>
<evidence type="ECO:0000313" key="2">
    <source>
        <dbReference type="Proteomes" id="UP000605361"/>
    </source>
</evidence>
<name>A0A931A2B8_9ACTN</name>
<reference evidence="1" key="1">
    <citation type="submission" date="2020-11" db="EMBL/GenBank/DDBJ databases">
        <title>Whole-genome analyses of Nonomuraea sp. K274.</title>
        <authorList>
            <person name="Veyisoglu A."/>
        </authorList>
    </citation>
    <scope>NUCLEOTIDE SEQUENCE</scope>
    <source>
        <strain evidence="1">K274</strain>
    </source>
</reference>
<dbReference type="AlphaFoldDB" id="A0A931A2B8"/>